<dbReference type="OrthoDB" id="9801102at2"/>
<organism evidence="1 2">
    <name type="scientific">Kluyvera ascorbata</name>
    <dbReference type="NCBI Taxonomy" id="51288"/>
    <lineage>
        <taxon>Bacteria</taxon>
        <taxon>Pseudomonadati</taxon>
        <taxon>Pseudomonadota</taxon>
        <taxon>Gammaproteobacteria</taxon>
        <taxon>Enterobacterales</taxon>
        <taxon>Enterobacteriaceae</taxon>
        <taxon>Kluyvera</taxon>
    </lineage>
</organism>
<sequence>MPSMLVNIGSFRDDWLADFFKHATPHKKIPSDIHASLARKLDIINAAITYKDLKSPPGNRYEELDGKLKDYSSIRVNKQYRLIFQWANGKAHDLYLDPHEY</sequence>
<proteinExistence type="predicted"/>
<protein>
    <submittedName>
        <fullName evidence="1">Type II toxin-antitoxin system RelE/ParE family toxin</fullName>
    </submittedName>
</protein>
<dbReference type="EMBL" id="RHFN01000009">
    <property type="protein sequence ID" value="ROU14393.1"/>
    <property type="molecule type" value="Genomic_DNA"/>
</dbReference>
<evidence type="ECO:0000313" key="1">
    <source>
        <dbReference type="EMBL" id="ROU14393.1"/>
    </source>
</evidence>
<gene>
    <name evidence="1" type="ORF">EB837_10885</name>
</gene>
<dbReference type="InterPro" id="IPR007711">
    <property type="entry name" value="HigB-1"/>
</dbReference>
<comment type="caution">
    <text evidence="1">The sequence shown here is derived from an EMBL/GenBank/DDBJ whole genome shotgun (WGS) entry which is preliminary data.</text>
</comment>
<dbReference type="AlphaFoldDB" id="A0A3N2S3U2"/>
<name>A0A3N2S3U2_9ENTR</name>
<dbReference type="Gene3D" id="3.30.2310.20">
    <property type="entry name" value="RelE-like"/>
    <property type="match status" value="1"/>
</dbReference>
<dbReference type="SUPFAM" id="SSF143011">
    <property type="entry name" value="RelE-like"/>
    <property type="match status" value="1"/>
</dbReference>
<dbReference type="PANTHER" id="PTHR40266">
    <property type="entry name" value="TOXIN HIGB-1"/>
    <property type="match status" value="1"/>
</dbReference>
<dbReference type="RefSeq" id="WP_123651215.1">
    <property type="nucleotide sequence ID" value="NZ_RHFN01000009.1"/>
</dbReference>
<dbReference type="Proteomes" id="UP000268051">
    <property type="component" value="Unassembled WGS sequence"/>
</dbReference>
<dbReference type="PANTHER" id="PTHR40266:SF2">
    <property type="entry name" value="TOXIN HIGB-1"/>
    <property type="match status" value="1"/>
</dbReference>
<accession>A0A3N2S3U2</accession>
<dbReference type="InterPro" id="IPR035093">
    <property type="entry name" value="RelE/ParE_toxin_dom_sf"/>
</dbReference>
<dbReference type="Pfam" id="PF05015">
    <property type="entry name" value="HigB-like_toxin"/>
    <property type="match status" value="1"/>
</dbReference>
<reference evidence="1 2" key="1">
    <citation type="submission" date="2018-10" db="EMBL/GenBank/DDBJ databases">
        <title>Horizontal transference of carbapenem resistance between Klebsiella pneumoniae and Kluyvera ascorbata during abdominal infection: a case report.</title>
        <authorList>
            <person name="Raro O.H.F."/>
            <person name="Lima-Morales D."/>
            <person name="Barth A.L."/>
            <person name="Paim T.G.S."/>
            <person name="Mott M.P."/>
            <person name="Riche C.V.W."/>
            <person name="Teixeira U.F."/>
            <person name="Waechter F."/>
            <person name="Dias C.A.G."/>
        </authorList>
    </citation>
    <scope>NUCLEOTIDE SEQUENCE [LARGE SCALE GENOMIC DNA]</scope>
    <source>
        <strain evidence="1 2">OT2</strain>
    </source>
</reference>
<evidence type="ECO:0000313" key="2">
    <source>
        <dbReference type="Proteomes" id="UP000268051"/>
    </source>
</evidence>